<reference evidence="2 3" key="1">
    <citation type="submission" date="2018-12" db="EMBL/GenBank/DDBJ databases">
        <authorList>
            <consortium name="Pathogen Informatics"/>
        </authorList>
    </citation>
    <scope>NUCLEOTIDE SEQUENCE [LARGE SCALE GENOMIC DNA]</scope>
    <source>
        <strain evidence="2 3">NCTC12967</strain>
    </source>
</reference>
<dbReference type="AlphaFoldDB" id="A0A3S4UTN2"/>
<proteinExistence type="predicted"/>
<evidence type="ECO:0000259" key="1">
    <source>
        <dbReference type="Pfam" id="PF09664"/>
    </source>
</evidence>
<protein>
    <submittedName>
        <fullName evidence="2">Protein of uncharacterized function C-terminus (DUF2399)</fullName>
    </submittedName>
</protein>
<evidence type="ECO:0000313" key="3">
    <source>
        <dbReference type="Proteomes" id="UP000273044"/>
    </source>
</evidence>
<gene>
    <name evidence="2" type="ORF">NCTC12967_00836</name>
</gene>
<organism evidence="2 3">
    <name type="scientific">Arachnia propionica</name>
    <dbReference type="NCBI Taxonomy" id="1750"/>
    <lineage>
        <taxon>Bacteria</taxon>
        <taxon>Bacillati</taxon>
        <taxon>Actinomycetota</taxon>
        <taxon>Actinomycetes</taxon>
        <taxon>Propionibacteriales</taxon>
        <taxon>Propionibacteriaceae</taxon>
        <taxon>Arachnia</taxon>
    </lineage>
</organism>
<dbReference type="InterPro" id="IPR024465">
    <property type="entry name" value="DUF2399"/>
</dbReference>
<name>A0A3S4UTN2_9ACTN</name>
<keyword evidence="3" id="KW-1185">Reference proteome</keyword>
<accession>A0A3S4UTN2</accession>
<sequence length="158" mass="16840">MEGAAGPEQGIAGPAAVPVEFLLDAAPALVRGVPGEPVWLTLRSLRGAWELARGAEVFVCENPTVLEAAADRHGAASRPLVCTFGLPSQAAWELLTGLGDVRCHVRADGDVVGWRIVNQLRDRLPGAFTWRMPEGCTAYEEELLEDLLSDLKGDTLGP</sequence>
<evidence type="ECO:0000313" key="2">
    <source>
        <dbReference type="EMBL" id="VEH69563.1"/>
    </source>
</evidence>
<feature type="domain" description="DUF2399" evidence="1">
    <location>
        <begin position="40"/>
        <end position="133"/>
    </location>
</feature>
<dbReference type="Pfam" id="PF09664">
    <property type="entry name" value="DUF2399"/>
    <property type="match status" value="1"/>
</dbReference>
<dbReference type="EMBL" id="LR134406">
    <property type="protein sequence ID" value="VEH69563.1"/>
    <property type="molecule type" value="Genomic_DNA"/>
</dbReference>
<dbReference type="Proteomes" id="UP000273044">
    <property type="component" value="Chromosome"/>
</dbReference>